<dbReference type="InterPro" id="IPR025476">
    <property type="entry name" value="Helitron_helicase-like"/>
</dbReference>
<reference evidence="2" key="1">
    <citation type="journal article" date="2014" name="Nat. Genet.">
        <title>The genome of the stress-tolerant wild tomato species Solanum pennellii.</title>
        <authorList>
            <person name="Bolger A."/>
            <person name="Scossa F."/>
            <person name="Bolger M.E."/>
            <person name="Lanz C."/>
            <person name="Maumus F."/>
            <person name="Tohge T."/>
            <person name="Quesneville H."/>
            <person name="Alseekh S."/>
            <person name="Sorensen I."/>
            <person name="Lichtenstein G."/>
            <person name="Fich E.A."/>
            <person name="Conte M."/>
            <person name="Keller H."/>
            <person name="Schneeberger K."/>
            <person name="Schwacke R."/>
            <person name="Ofner I."/>
            <person name="Vrebalov J."/>
            <person name="Xu Y."/>
            <person name="Osorio S."/>
            <person name="Aflitos S.A."/>
            <person name="Schijlen E."/>
            <person name="Jimenez-Gomez J.M."/>
            <person name="Ryngajllo M."/>
            <person name="Kimura S."/>
            <person name="Kumar R."/>
            <person name="Koenig D."/>
            <person name="Headland L.R."/>
            <person name="Maloof J.N."/>
            <person name="Sinha N."/>
            <person name="van Ham R.C."/>
            <person name="Lankhorst R.K."/>
            <person name="Mao L."/>
            <person name="Vogel A."/>
            <person name="Arsova B."/>
            <person name="Panstruga R."/>
            <person name="Fei Z."/>
            <person name="Rose J.K."/>
            <person name="Zamir D."/>
            <person name="Carrari F."/>
            <person name="Giovannoni J.J."/>
            <person name="Weigel D."/>
            <person name="Usadel B."/>
            <person name="Fernie A.R."/>
        </authorList>
    </citation>
    <scope>NUCLEOTIDE SEQUENCE [LARGE SCALE GENOMIC DNA]</scope>
    <source>
        <strain evidence="2">cv. LA0716</strain>
    </source>
</reference>
<accession>A0ABM1FCH5</accession>
<dbReference type="Pfam" id="PF14214">
    <property type="entry name" value="Helitron_like_N"/>
    <property type="match status" value="1"/>
</dbReference>
<dbReference type="GeneID" id="107001332"/>
<dbReference type="Proteomes" id="UP000694930">
    <property type="component" value="Chromosome 10"/>
</dbReference>
<reference evidence="3" key="2">
    <citation type="submission" date="2025-08" db="UniProtKB">
        <authorList>
            <consortium name="RefSeq"/>
        </authorList>
    </citation>
    <scope>IDENTIFICATION</scope>
</reference>
<evidence type="ECO:0000313" key="3">
    <source>
        <dbReference type="RefSeq" id="XP_015054907.1"/>
    </source>
</evidence>
<evidence type="ECO:0000313" key="2">
    <source>
        <dbReference type="Proteomes" id="UP000694930"/>
    </source>
</evidence>
<organism evidence="2 3">
    <name type="scientific">Solanum pennellii</name>
    <name type="common">Tomato</name>
    <name type="synonym">Lycopersicon pennellii</name>
    <dbReference type="NCBI Taxonomy" id="28526"/>
    <lineage>
        <taxon>Eukaryota</taxon>
        <taxon>Viridiplantae</taxon>
        <taxon>Streptophyta</taxon>
        <taxon>Embryophyta</taxon>
        <taxon>Tracheophyta</taxon>
        <taxon>Spermatophyta</taxon>
        <taxon>Magnoliopsida</taxon>
        <taxon>eudicotyledons</taxon>
        <taxon>Gunneridae</taxon>
        <taxon>Pentapetalae</taxon>
        <taxon>asterids</taxon>
        <taxon>lamiids</taxon>
        <taxon>Solanales</taxon>
        <taxon>Solanaceae</taxon>
        <taxon>Solanoideae</taxon>
        <taxon>Solaneae</taxon>
        <taxon>Solanum</taxon>
        <taxon>Solanum subgen. Lycopersicon</taxon>
    </lineage>
</organism>
<sequence>MHEEVQVDIVQGISEMLDENNVLVKSFRMAKDRYREQTQTEFRLRLLLERINDGRQYNIPTASEVAGLIIGDLTYANFQRDVIVEHRKNGLQRITDLHPSFMSMTYPLIHPYGEDGYRLGIQLVSHSQKTYTREHMTMRQYYGYRIQQRLNEGRTLIQAGRLLQQYIVDGYMAIEEERFRYIRNNQPKHRDDLFGGLMDAVVCGDSDCSQVGKTIILPSSYTGGPLYRAQNYQDAMALCRWARYPNLFLTFTCNPKWTEIKAMLHLIGQHDDGSRVDIICRVFQIKLAQLMQHIKKDTPFGTVIALEHIDRVISDEIPDLEEDPDGYNAVKNFMIHGPCGQLNPCCPCMGQGKCTKHFPKKYNDQTNFDSDGFPIYRRRNTGIEVKKNGASLDNRYVVPYNRNLLVQFNAHINVEVCNYSRSVKYLFKYVHKGPDRATTIIESADSTKDNDEIRKYLDCRYISASEACWRIFQFDIHYRQPAFERLPFHLQRPNTIIFEESRRGESVLNGPDIEKTKFTEWFEADKEYPDATDLTYSDFPTQWLWNVKQKKWTRRKKGRAVGRIYFADPASGECFYLRMLLNFVKGCTSFDIIRRINGVDYKTYREACYALGLLDDDKEWNDCLSEAAQWASGN</sequence>
<name>A0ABM1FCH5_SOLPN</name>
<dbReference type="RefSeq" id="XP_015054907.1">
    <property type="nucleotide sequence ID" value="XM_015199421.1"/>
</dbReference>
<protein>
    <submittedName>
        <fullName evidence="3">Uncharacterized protein LOC107001332</fullName>
    </submittedName>
</protein>
<evidence type="ECO:0000259" key="1">
    <source>
        <dbReference type="Pfam" id="PF14214"/>
    </source>
</evidence>
<gene>
    <name evidence="3" type="primary">LOC107001332</name>
</gene>
<proteinExistence type="predicted"/>
<feature type="domain" description="Helitron helicase-like" evidence="1">
    <location>
        <begin position="141"/>
        <end position="305"/>
    </location>
</feature>
<dbReference type="PANTHER" id="PTHR45786:SF74">
    <property type="entry name" value="ATP-DEPENDENT DNA HELICASE"/>
    <property type="match status" value="1"/>
</dbReference>
<dbReference type="PANTHER" id="PTHR45786">
    <property type="entry name" value="DNA BINDING PROTEIN-LIKE"/>
    <property type="match status" value="1"/>
</dbReference>
<keyword evidence="2" id="KW-1185">Reference proteome</keyword>